<proteinExistence type="predicted"/>
<dbReference type="RefSeq" id="WP_068515262.1">
    <property type="nucleotide sequence ID" value="NZ_AP014945.1"/>
</dbReference>
<dbReference type="AlphaFoldDB" id="A0A0U5AYK0"/>
<dbReference type="KEGG" id="cthi:THC_1392"/>
<evidence type="ECO:0000313" key="1">
    <source>
        <dbReference type="EMBL" id="BAU23758.1"/>
    </source>
</evidence>
<reference evidence="2" key="2">
    <citation type="journal article" date="2016" name="Int. J. Syst. Evol. Microbiol.">
        <title>Caldimicrobium thiodismutans sp. nov., a sulfur-disproportionating bacterium isolated from a hot spring.</title>
        <authorList>
            <person name="Kojima H."/>
            <person name="Umezawa K."/>
            <person name="Fukui M."/>
        </authorList>
    </citation>
    <scope>NUCLEOTIDE SEQUENCE [LARGE SCALE GENOMIC DNA]</scope>
    <source>
        <strain evidence="2">TF1</strain>
    </source>
</reference>
<dbReference type="NCBIfam" id="NF045662">
    <property type="entry name" value="DVU0298_fam"/>
    <property type="match status" value="1"/>
</dbReference>
<accession>A0A0U5AYK0</accession>
<dbReference type="InterPro" id="IPR016024">
    <property type="entry name" value="ARM-type_fold"/>
</dbReference>
<evidence type="ECO:0008006" key="3">
    <source>
        <dbReference type="Google" id="ProtNLM"/>
    </source>
</evidence>
<name>A0A0U5AYK0_9BACT</name>
<organism evidence="1 2">
    <name type="scientific">Caldimicrobium thiodismutans</name>
    <dbReference type="NCBI Taxonomy" id="1653476"/>
    <lineage>
        <taxon>Bacteria</taxon>
        <taxon>Pseudomonadati</taxon>
        <taxon>Thermodesulfobacteriota</taxon>
        <taxon>Thermodesulfobacteria</taxon>
        <taxon>Thermodesulfobacteriales</taxon>
        <taxon>Thermodesulfobacteriaceae</taxon>
        <taxon>Caldimicrobium</taxon>
    </lineage>
</organism>
<dbReference type="SUPFAM" id="SSF48371">
    <property type="entry name" value="ARM repeat"/>
    <property type="match status" value="1"/>
</dbReference>
<dbReference type="STRING" id="1653476.THC_1392"/>
<evidence type="ECO:0000313" key="2">
    <source>
        <dbReference type="Proteomes" id="UP000068196"/>
    </source>
</evidence>
<dbReference type="Proteomes" id="UP000068196">
    <property type="component" value="Chromosome"/>
</dbReference>
<dbReference type="EMBL" id="AP014945">
    <property type="protein sequence ID" value="BAU23758.1"/>
    <property type="molecule type" value="Genomic_DNA"/>
</dbReference>
<protein>
    <recommendedName>
        <fullName evidence="3">HEAT repeat domain-containing protein</fullName>
    </recommendedName>
</protein>
<keyword evidence="2" id="KW-1185">Reference proteome</keyword>
<reference evidence="1 2" key="1">
    <citation type="journal article" date="2016" name="Int. J. Syst. Evol. Microbiol.">
        <title>Caldimicrobium thiodismutans sp. nov., a sulfur-disproportionating bacterium isolated from a hot spring, and emended description of the genus Caldimicrobium.</title>
        <authorList>
            <person name="Kojima H."/>
            <person name="Umezawa K."/>
            <person name="Fukui M."/>
        </authorList>
    </citation>
    <scope>NUCLEOTIDE SEQUENCE [LARGE SCALE GENOMIC DNA]</scope>
    <source>
        <strain evidence="1 2">TF1</strain>
    </source>
</reference>
<gene>
    <name evidence="1" type="ORF">THC_1392</name>
</gene>
<sequence>MLRELRSFVLLSEGYLKGKIWSILENTGLEELKEALRPYPPGKRVSFLIGAFLHPKEEIRWKAIYAFGFTVAQIGELDLERARIVIRRLIWMLNEESGGMAWGVGEAFAEALYNSEALKREYLQIYVSYIWPEGNYLEYPPAQRGIIWGVGRLSQKYLKDLIKISAHEHVIYHLTSVDPLVVFYSLWALSFFKEAIDLKVLEGTINQALSFVERALPEQLMFDGNTIKVYKPSEIKALFQV</sequence>
<dbReference type="InterPro" id="IPR054701">
    <property type="entry name" value="DVU0298-like"/>
</dbReference>
<dbReference type="PATRIC" id="fig|1653476.3.peg.1441"/>